<gene>
    <name evidence="1" type="ORF">LWI28_024032</name>
</gene>
<accession>A0AAD5NMC4</accession>
<dbReference type="Gene3D" id="3.30.70.100">
    <property type="match status" value="1"/>
</dbReference>
<sequence length="88" mass="10013">MGNTKSSTVGHHPSAVRIIVLSFKEGVNMNEVERYIRNSRFGRYILSLTIDQQKQTVTVRGRIDSVALTDGLRKKFKFAKLDSVEDEE</sequence>
<dbReference type="Proteomes" id="UP001064489">
    <property type="component" value="Chromosome 7"/>
</dbReference>
<dbReference type="AlphaFoldDB" id="A0AAD5NMC4"/>
<protein>
    <submittedName>
        <fullName evidence="1">Uncharacterized protein</fullName>
    </submittedName>
</protein>
<keyword evidence="2" id="KW-1185">Reference proteome</keyword>
<reference evidence="1" key="1">
    <citation type="journal article" date="2022" name="Plant J.">
        <title>Strategies of tolerance reflected in two North American maple genomes.</title>
        <authorList>
            <person name="McEvoy S.L."/>
            <person name="Sezen U.U."/>
            <person name="Trouern-Trend A."/>
            <person name="McMahon S.M."/>
            <person name="Schaberg P.G."/>
            <person name="Yang J."/>
            <person name="Wegrzyn J.L."/>
            <person name="Swenson N.G."/>
        </authorList>
    </citation>
    <scope>NUCLEOTIDE SEQUENCE</scope>
    <source>
        <strain evidence="1">91603</strain>
    </source>
</reference>
<comment type="caution">
    <text evidence="1">The sequence shown here is derived from an EMBL/GenBank/DDBJ whole genome shotgun (WGS) entry which is preliminary data.</text>
</comment>
<evidence type="ECO:0000313" key="1">
    <source>
        <dbReference type="EMBL" id="KAI9170190.1"/>
    </source>
</evidence>
<dbReference type="EMBL" id="JAJSOW010000104">
    <property type="protein sequence ID" value="KAI9170190.1"/>
    <property type="molecule type" value="Genomic_DNA"/>
</dbReference>
<proteinExistence type="predicted"/>
<organism evidence="1 2">
    <name type="scientific">Acer negundo</name>
    <name type="common">Box elder</name>
    <dbReference type="NCBI Taxonomy" id="4023"/>
    <lineage>
        <taxon>Eukaryota</taxon>
        <taxon>Viridiplantae</taxon>
        <taxon>Streptophyta</taxon>
        <taxon>Embryophyta</taxon>
        <taxon>Tracheophyta</taxon>
        <taxon>Spermatophyta</taxon>
        <taxon>Magnoliopsida</taxon>
        <taxon>eudicotyledons</taxon>
        <taxon>Gunneridae</taxon>
        <taxon>Pentapetalae</taxon>
        <taxon>rosids</taxon>
        <taxon>malvids</taxon>
        <taxon>Sapindales</taxon>
        <taxon>Sapindaceae</taxon>
        <taxon>Hippocastanoideae</taxon>
        <taxon>Acereae</taxon>
        <taxon>Acer</taxon>
    </lineage>
</organism>
<name>A0AAD5NMC4_ACENE</name>
<evidence type="ECO:0000313" key="2">
    <source>
        <dbReference type="Proteomes" id="UP001064489"/>
    </source>
</evidence>
<reference evidence="1" key="2">
    <citation type="submission" date="2023-02" db="EMBL/GenBank/DDBJ databases">
        <authorList>
            <person name="Swenson N.G."/>
            <person name="Wegrzyn J.L."/>
            <person name="Mcevoy S.L."/>
        </authorList>
    </citation>
    <scope>NUCLEOTIDE SEQUENCE</scope>
    <source>
        <strain evidence="1">91603</strain>
        <tissue evidence="1">Leaf</tissue>
    </source>
</reference>